<evidence type="ECO:0000313" key="4">
    <source>
        <dbReference type="Proteomes" id="UP001552299"/>
    </source>
</evidence>
<protein>
    <submittedName>
        <fullName evidence="3">Uncharacterized protein</fullName>
    </submittedName>
</protein>
<dbReference type="Pfam" id="PF02458">
    <property type="entry name" value="Transferase"/>
    <property type="match status" value="1"/>
</dbReference>
<dbReference type="PANTHER" id="PTHR31625">
    <property type="match status" value="1"/>
</dbReference>
<keyword evidence="4" id="KW-1185">Reference proteome</keyword>
<proteinExistence type="predicted"/>
<evidence type="ECO:0000256" key="2">
    <source>
        <dbReference type="ARBA" id="ARBA00023315"/>
    </source>
</evidence>
<dbReference type="InterPro" id="IPR023213">
    <property type="entry name" value="CAT-like_dom_sf"/>
</dbReference>
<organism evidence="3 4">
    <name type="scientific">Dendrobium thyrsiflorum</name>
    <name type="common">Pinecone-like raceme dendrobium</name>
    <name type="synonym">Orchid</name>
    <dbReference type="NCBI Taxonomy" id="117978"/>
    <lineage>
        <taxon>Eukaryota</taxon>
        <taxon>Viridiplantae</taxon>
        <taxon>Streptophyta</taxon>
        <taxon>Embryophyta</taxon>
        <taxon>Tracheophyta</taxon>
        <taxon>Spermatophyta</taxon>
        <taxon>Magnoliopsida</taxon>
        <taxon>Liliopsida</taxon>
        <taxon>Asparagales</taxon>
        <taxon>Orchidaceae</taxon>
        <taxon>Epidendroideae</taxon>
        <taxon>Malaxideae</taxon>
        <taxon>Dendrobiinae</taxon>
        <taxon>Dendrobium</taxon>
    </lineage>
</organism>
<evidence type="ECO:0000313" key="3">
    <source>
        <dbReference type="EMBL" id="KAL0907498.1"/>
    </source>
</evidence>
<sequence length="488" mass="54664">MLVTINNFSFSLSTLTSITGKIVIISFPSRAEPCLAMAALRVLHEIQISPSPSLPSQPPQALSFLDTMWLQNSRLMKKLFFYDFPHPTSHFIEHNLSIFTKSLSLTLHQFYPLAGSIRQSYDFEDQFEISYEEGDCITITLAEYTGQNFRNISGHRPKNFKNLCLLVPKPIKSATSCQFPPMSIQITIFPNQGLCIGFVINHAVCDGFGTKLFIQSWAAACRSSKRPTLNDISPPFLDRSVIIDSYGIRKKIFMEMSQSKEISQEQGTLPVSHPILVYATFTLRKNHILKLKELVKTKQVEEGKPSYHLSAFVVTCAYVWRCLVKARGCDGEINQYFGIIVDWRLRMRPSIPSNYFGNCLGGFLTELKATELVGNDGFEVAAMEIGKNIDGLQGRDVGELLEVALNKYAEVAGRQTLTVSGSPKLRSYDVDFGWGRPVKVDIISIIESGSISLAESREEDGGIEIGLVLSQEEMNQFEMNFANSFLDL</sequence>
<dbReference type="AlphaFoldDB" id="A0ABD0UBD3"/>
<keyword evidence="1" id="KW-0808">Transferase</keyword>
<dbReference type="SUPFAM" id="SSF52777">
    <property type="entry name" value="CoA-dependent acyltransferases"/>
    <property type="match status" value="1"/>
</dbReference>
<evidence type="ECO:0000256" key="1">
    <source>
        <dbReference type="ARBA" id="ARBA00022679"/>
    </source>
</evidence>
<gene>
    <name evidence="3" type="ORF">M5K25_021913</name>
</gene>
<keyword evidence="2" id="KW-0012">Acyltransferase</keyword>
<comment type="caution">
    <text evidence="3">The sequence shown here is derived from an EMBL/GenBank/DDBJ whole genome shotgun (WGS) entry which is preliminary data.</text>
</comment>
<dbReference type="Proteomes" id="UP001552299">
    <property type="component" value="Unassembled WGS sequence"/>
</dbReference>
<dbReference type="EMBL" id="JANQDX010000017">
    <property type="protein sequence ID" value="KAL0907498.1"/>
    <property type="molecule type" value="Genomic_DNA"/>
</dbReference>
<name>A0ABD0UBD3_DENTH</name>
<dbReference type="Gene3D" id="3.30.559.10">
    <property type="entry name" value="Chloramphenicol acetyltransferase-like domain"/>
    <property type="match status" value="2"/>
</dbReference>
<accession>A0ABD0UBD3</accession>
<dbReference type="GO" id="GO:0016747">
    <property type="term" value="F:acyltransferase activity, transferring groups other than amino-acyl groups"/>
    <property type="evidence" value="ECO:0007669"/>
    <property type="project" value="UniProtKB-ARBA"/>
</dbReference>
<dbReference type="InterPro" id="IPR051504">
    <property type="entry name" value="Plant_metabolite_acyltrans"/>
</dbReference>
<reference evidence="3 4" key="1">
    <citation type="journal article" date="2024" name="Plant Biotechnol. J.">
        <title>Dendrobium thyrsiflorum genome and its molecular insights into genes involved in important horticultural traits.</title>
        <authorList>
            <person name="Chen B."/>
            <person name="Wang J.Y."/>
            <person name="Zheng P.J."/>
            <person name="Li K.L."/>
            <person name="Liang Y.M."/>
            <person name="Chen X.F."/>
            <person name="Zhang C."/>
            <person name="Zhao X."/>
            <person name="He X."/>
            <person name="Zhang G.Q."/>
            <person name="Liu Z.J."/>
            <person name="Xu Q."/>
        </authorList>
    </citation>
    <scope>NUCLEOTIDE SEQUENCE [LARGE SCALE GENOMIC DNA]</scope>
    <source>
        <strain evidence="3">GZMU011</strain>
    </source>
</reference>